<dbReference type="EMBL" id="JADKMA010000324">
    <property type="protein sequence ID" value="MBO8196496.1"/>
    <property type="molecule type" value="Genomic_DNA"/>
</dbReference>
<keyword evidence="3" id="KW-0808">Transferase</keyword>
<keyword evidence="3" id="KW-0723">Serine/threonine-protein kinase</keyword>
<feature type="non-terminal residue" evidence="3">
    <location>
        <position position="1"/>
    </location>
</feature>
<evidence type="ECO:0000256" key="1">
    <source>
        <dbReference type="SAM" id="MobiDB-lite"/>
    </source>
</evidence>
<organism evidence="3 4">
    <name type="scientific">Streptomyces oryzae</name>
    <dbReference type="NCBI Taxonomy" id="1434886"/>
    <lineage>
        <taxon>Bacteria</taxon>
        <taxon>Bacillati</taxon>
        <taxon>Actinomycetota</taxon>
        <taxon>Actinomycetes</taxon>
        <taxon>Kitasatosporales</taxon>
        <taxon>Streptomycetaceae</taxon>
        <taxon>Streptomyces</taxon>
    </lineage>
</organism>
<keyword evidence="4" id="KW-1185">Reference proteome</keyword>
<gene>
    <name evidence="3" type="ORF">ITI46_33420</name>
</gene>
<sequence length="229" mass="24177">HPTPPPGGVPYPPAGHFQPRPPGPVGPGYPRPLPPRKKWDRGKTMAAVVVGGLVLFWGGLYAIGSNVGSGSDTSSGGSRGEGNDPKPKPHPKPVTYKSIDLPDGYFVAMADDPLKPRDLDDSSTGTPSELTYLNTMVDGATLGIDEPNGKLVLLNNSQKGSLKTCRGATQFTGDVKISQLSPGSQLCVRTSSGHLALVTYRGHSPQGDPSDYVKLDVRVWRNAIEATND</sequence>
<accession>A0ABS3XM71</accession>
<proteinExistence type="predicted"/>
<comment type="caution">
    <text evidence="3">The sequence shown here is derived from an EMBL/GenBank/DDBJ whole genome shotgun (WGS) entry which is preliminary data.</text>
</comment>
<evidence type="ECO:0000313" key="3">
    <source>
        <dbReference type="EMBL" id="MBO8196496.1"/>
    </source>
</evidence>
<evidence type="ECO:0000256" key="2">
    <source>
        <dbReference type="SAM" id="Phobius"/>
    </source>
</evidence>
<keyword evidence="2" id="KW-0812">Transmembrane</keyword>
<keyword evidence="3" id="KW-0418">Kinase</keyword>
<feature type="region of interest" description="Disordered" evidence="1">
    <location>
        <begin position="68"/>
        <end position="99"/>
    </location>
</feature>
<keyword evidence="2" id="KW-1133">Transmembrane helix</keyword>
<name>A0ABS3XM71_9ACTN</name>
<protein>
    <submittedName>
        <fullName evidence="3">Serine/threonine protein kinase</fullName>
    </submittedName>
</protein>
<feature type="region of interest" description="Disordered" evidence="1">
    <location>
        <begin position="1"/>
        <end position="40"/>
    </location>
</feature>
<keyword evidence="2" id="KW-0472">Membrane</keyword>
<feature type="transmembrane region" description="Helical" evidence="2">
    <location>
        <begin position="45"/>
        <end position="64"/>
    </location>
</feature>
<feature type="compositionally biased region" description="Pro residues" evidence="1">
    <location>
        <begin position="1"/>
        <end position="33"/>
    </location>
</feature>
<dbReference type="GO" id="GO:0004674">
    <property type="term" value="F:protein serine/threonine kinase activity"/>
    <property type="evidence" value="ECO:0007669"/>
    <property type="project" value="UniProtKB-KW"/>
</dbReference>
<dbReference type="Proteomes" id="UP001519064">
    <property type="component" value="Unassembled WGS sequence"/>
</dbReference>
<reference evidence="3 4" key="1">
    <citation type="submission" date="2020-11" db="EMBL/GenBank/DDBJ databases">
        <title>Streptomyces spirodelae sp. nov., isolated from duckweed.</title>
        <authorList>
            <person name="Saimee Y."/>
            <person name="Duangmal K."/>
        </authorList>
    </citation>
    <scope>NUCLEOTIDE SEQUENCE [LARGE SCALE GENOMIC DNA]</scope>
    <source>
        <strain evidence="3 4">S16-07</strain>
    </source>
</reference>
<evidence type="ECO:0000313" key="4">
    <source>
        <dbReference type="Proteomes" id="UP001519064"/>
    </source>
</evidence>